<name>A0A8H6L5D7_9LECA</name>
<sequence length="412" mass="45025">MKSQPELVFSHDDFEHEQCMKLHALGGMILLAYCYRPGLHLLQKTKTRRHRYTTLHNTNIISLLSKENSVNGSLPERSGSCDPPSGTERVFVGGDKGDPLALQEAFCDATEAGKLDDIREFPKGDANLANSRKHGESAMVSAIHGGHEKIRRMLLDAKACSSYPDQPDSSPSDQIPLRQAIRCSNNNMVAILLNSGANVETRDDLSPSLLVTIWELLFRTKEAARRGAVQHASLFIDQGIELTGFNEEGLTPLHLAARHGRCRIVNDLLEKGAEINISSDHKTSLMVAADVGHRQLAHLLLTFGAEVNVLDRESKPPLLLAAAVGHARLVRLLLEHGADVNALDNESKSAPMLAVDAENTAGVHLLFEHGAGLQTLKREPKTSSGKATATSRRLIRQLFQDYGVEADAVMKN</sequence>
<dbReference type="Pfam" id="PF12796">
    <property type="entry name" value="Ank_2"/>
    <property type="match status" value="3"/>
</dbReference>
<dbReference type="InterPro" id="IPR002110">
    <property type="entry name" value="Ankyrin_rpt"/>
</dbReference>
<keyword evidence="2 3" id="KW-0040">ANK repeat</keyword>
<evidence type="ECO:0000313" key="5">
    <source>
        <dbReference type="Proteomes" id="UP000578531"/>
    </source>
</evidence>
<evidence type="ECO:0000256" key="3">
    <source>
        <dbReference type="PROSITE-ProRule" id="PRU00023"/>
    </source>
</evidence>
<dbReference type="SUPFAM" id="SSF48403">
    <property type="entry name" value="Ankyrin repeat"/>
    <property type="match status" value="1"/>
</dbReference>
<dbReference type="GeneID" id="59287454"/>
<reference evidence="4 5" key="1">
    <citation type="journal article" date="2020" name="Genomics">
        <title>Complete, high-quality genomes from long-read metagenomic sequencing of two wolf lichen thalli reveals enigmatic genome architecture.</title>
        <authorList>
            <person name="McKenzie S.K."/>
            <person name="Walston R.F."/>
            <person name="Allen J.L."/>
        </authorList>
    </citation>
    <scope>NUCLEOTIDE SEQUENCE [LARGE SCALE GENOMIC DNA]</scope>
    <source>
        <strain evidence="4">WasteWater2</strain>
    </source>
</reference>
<evidence type="ECO:0000256" key="1">
    <source>
        <dbReference type="ARBA" id="ARBA00022737"/>
    </source>
</evidence>
<protein>
    <submittedName>
        <fullName evidence="4">Uncharacterized protein</fullName>
    </submittedName>
</protein>
<dbReference type="PROSITE" id="PS50297">
    <property type="entry name" value="ANK_REP_REGION"/>
    <property type="match status" value="4"/>
</dbReference>
<dbReference type="SMART" id="SM00248">
    <property type="entry name" value="ANK"/>
    <property type="match status" value="5"/>
</dbReference>
<feature type="repeat" description="ANK" evidence="3">
    <location>
        <begin position="280"/>
        <end position="312"/>
    </location>
</feature>
<dbReference type="PANTHER" id="PTHR24198:SF165">
    <property type="entry name" value="ANKYRIN REPEAT-CONTAINING PROTEIN-RELATED"/>
    <property type="match status" value="1"/>
</dbReference>
<gene>
    <name evidence="4" type="ORF">HO173_005792</name>
</gene>
<keyword evidence="5" id="KW-1185">Reference proteome</keyword>
<organism evidence="4 5">
    <name type="scientific">Letharia columbiana</name>
    <dbReference type="NCBI Taxonomy" id="112416"/>
    <lineage>
        <taxon>Eukaryota</taxon>
        <taxon>Fungi</taxon>
        <taxon>Dikarya</taxon>
        <taxon>Ascomycota</taxon>
        <taxon>Pezizomycotina</taxon>
        <taxon>Lecanoromycetes</taxon>
        <taxon>OSLEUM clade</taxon>
        <taxon>Lecanoromycetidae</taxon>
        <taxon>Lecanorales</taxon>
        <taxon>Lecanorineae</taxon>
        <taxon>Parmeliaceae</taxon>
        <taxon>Letharia</taxon>
    </lineage>
</organism>
<dbReference type="InterPro" id="IPR036770">
    <property type="entry name" value="Ankyrin_rpt-contain_sf"/>
</dbReference>
<feature type="repeat" description="ANK" evidence="3">
    <location>
        <begin position="248"/>
        <end position="280"/>
    </location>
</feature>
<dbReference type="Proteomes" id="UP000578531">
    <property type="component" value="Unassembled WGS sequence"/>
</dbReference>
<dbReference type="PANTHER" id="PTHR24198">
    <property type="entry name" value="ANKYRIN REPEAT AND PROTEIN KINASE DOMAIN-CONTAINING PROTEIN"/>
    <property type="match status" value="1"/>
</dbReference>
<dbReference type="PROSITE" id="PS50088">
    <property type="entry name" value="ANK_REPEAT"/>
    <property type="match status" value="4"/>
</dbReference>
<dbReference type="EMBL" id="JACCJC010000021">
    <property type="protein sequence ID" value="KAF6236163.1"/>
    <property type="molecule type" value="Genomic_DNA"/>
</dbReference>
<dbReference type="Gene3D" id="1.25.40.20">
    <property type="entry name" value="Ankyrin repeat-containing domain"/>
    <property type="match status" value="2"/>
</dbReference>
<evidence type="ECO:0000313" key="4">
    <source>
        <dbReference type="EMBL" id="KAF6236163.1"/>
    </source>
</evidence>
<accession>A0A8H6L5D7</accession>
<dbReference type="PRINTS" id="PR01415">
    <property type="entry name" value="ANKYRIN"/>
</dbReference>
<dbReference type="AlphaFoldDB" id="A0A8H6L5D7"/>
<proteinExistence type="predicted"/>
<feature type="repeat" description="ANK" evidence="3">
    <location>
        <begin position="313"/>
        <end position="345"/>
    </location>
</feature>
<dbReference type="RefSeq" id="XP_037165515.1">
    <property type="nucleotide sequence ID" value="XM_037307706.1"/>
</dbReference>
<keyword evidence="1" id="KW-0677">Repeat</keyword>
<evidence type="ECO:0000256" key="2">
    <source>
        <dbReference type="ARBA" id="ARBA00023043"/>
    </source>
</evidence>
<dbReference type="OrthoDB" id="20872at2759"/>
<feature type="repeat" description="ANK" evidence="3">
    <location>
        <begin position="172"/>
        <end position="204"/>
    </location>
</feature>
<comment type="caution">
    <text evidence="4">The sequence shown here is derived from an EMBL/GenBank/DDBJ whole genome shotgun (WGS) entry which is preliminary data.</text>
</comment>